<feature type="domain" description="Methylated-DNA-[protein]-cysteine S-methyltransferase DNA binding" evidence="9">
    <location>
        <begin position="5"/>
        <end position="84"/>
    </location>
</feature>
<dbReference type="GO" id="GO:0003908">
    <property type="term" value="F:methylated-DNA-[protein]-cysteine S-methyltransferase activity"/>
    <property type="evidence" value="ECO:0007669"/>
    <property type="project" value="UniProtKB-EC"/>
</dbReference>
<evidence type="ECO:0000313" key="11">
    <source>
        <dbReference type="Proteomes" id="UP000678237"/>
    </source>
</evidence>
<evidence type="ECO:0000256" key="2">
    <source>
        <dbReference type="ARBA" id="ARBA00008711"/>
    </source>
</evidence>
<evidence type="ECO:0000256" key="5">
    <source>
        <dbReference type="ARBA" id="ARBA00022679"/>
    </source>
</evidence>
<dbReference type="GO" id="GO:0006281">
    <property type="term" value="P:DNA repair"/>
    <property type="evidence" value="ECO:0007669"/>
    <property type="project" value="UniProtKB-KW"/>
</dbReference>
<dbReference type="InterPro" id="IPR036217">
    <property type="entry name" value="MethylDNA_cys_MeTrfase_DNAb"/>
</dbReference>
<comment type="caution">
    <text evidence="10">The sequence shown here is derived from an EMBL/GenBank/DDBJ whole genome shotgun (WGS) entry which is preliminary data.</text>
</comment>
<dbReference type="EMBL" id="JAGVWE010000005">
    <property type="protein sequence ID" value="MBS3063390.1"/>
    <property type="molecule type" value="Genomic_DNA"/>
</dbReference>
<dbReference type="InterPro" id="IPR014048">
    <property type="entry name" value="MethylDNA_cys_MeTrfase_DNA-bd"/>
</dbReference>
<dbReference type="PANTHER" id="PTHR10815:SF13">
    <property type="entry name" value="METHYLATED-DNA--PROTEIN-CYSTEINE METHYLTRANSFERASE"/>
    <property type="match status" value="1"/>
</dbReference>
<comment type="catalytic activity">
    <reaction evidence="1">
        <text>a 4-O-methyl-thymidine in DNA + L-cysteinyl-[protein] = a thymidine in DNA + S-methyl-L-cysteinyl-[protein]</text>
        <dbReference type="Rhea" id="RHEA:53428"/>
        <dbReference type="Rhea" id="RHEA-COMP:10131"/>
        <dbReference type="Rhea" id="RHEA-COMP:10132"/>
        <dbReference type="Rhea" id="RHEA-COMP:13555"/>
        <dbReference type="Rhea" id="RHEA-COMP:13556"/>
        <dbReference type="ChEBI" id="CHEBI:29950"/>
        <dbReference type="ChEBI" id="CHEBI:82612"/>
        <dbReference type="ChEBI" id="CHEBI:137386"/>
        <dbReference type="ChEBI" id="CHEBI:137387"/>
        <dbReference type="EC" id="2.1.1.63"/>
    </reaction>
</comment>
<comment type="similarity">
    <text evidence="2">Belongs to the MGMT family.</text>
</comment>
<evidence type="ECO:0000259" key="9">
    <source>
        <dbReference type="Pfam" id="PF01035"/>
    </source>
</evidence>
<evidence type="ECO:0000256" key="6">
    <source>
        <dbReference type="ARBA" id="ARBA00022763"/>
    </source>
</evidence>
<keyword evidence="5" id="KW-0808">Transferase</keyword>
<dbReference type="Pfam" id="PF01035">
    <property type="entry name" value="DNA_binding_1"/>
    <property type="match status" value="1"/>
</dbReference>
<dbReference type="InterPro" id="IPR036388">
    <property type="entry name" value="WH-like_DNA-bd_sf"/>
</dbReference>
<comment type="catalytic activity">
    <reaction evidence="8">
        <text>a 6-O-methyl-2'-deoxyguanosine in DNA + L-cysteinyl-[protein] = S-methyl-L-cysteinyl-[protein] + a 2'-deoxyguanosine in DNA</text>
        <dbReference type="Rhea" id="RHEA:24000"/>
        <dbReference type="Rhea" id="RHEA-COMP:10131"/>
        <dbReference type="Rhea" id="RHEA-COMP:10132"/>
        <dbReference type="Rhea" id="RHEA-COMP:11367"/>
        <dbReference type="Rhea" id="RHEA-COMP:11368"/>
        <dbReference type="ChEBI" id="CHEBI:29950"/>
        <dbReference type="ChEBI" id="CHEBI:82612"/>
        <dbReference type="ChEBI" id="CHEBI:85445"/>
        <dbReference type="ChEBI" id="CHEBI:85448"/>
        <dbReference type="EC" id="2.1.1.63"/>
    </reaction>
</comment>
<keyword evidence="4" id="KW-0489">Methyltransferase</keyword>
<name>A0A8T4LFQ4_9ARCH</name>
<sequence length="101" mass="11054">MSNSFAEKVYVAMRRIPRGKVTTYKALAKAVGHPKAARAVGNACNRNPDAPRTPCHRVIASDGSLGGYAHGLKKKVALLKREGVIVSRGKIDLKEFGYWFK</sequence>
<organism evidence="10 11">
    <name type="scientific">Candidatus Iainarchaeum sp</name>
    <dbReference type="NCBI Taxonomy" id="3101447"/>
    <lineage>
        <taxon>Archaea</taxon>
        <taxon>Candidatus Iainarchaeota</taxon>
        <taxon>Candidatus Iainarchaeia</taxon>
        <taxon>Candidatus Iainarchaeales</taxon>
        <taxon>Candidatus Iainarchaeaceae</taxon>
        <taxon>Candidatus Iainarchaeum</taxon>
    </lineage>
</organism>
<keyword evidence="7" id="KW-0234">DNA repair</keyword>
<dbReference type="FunFam" id="1.10.10.10:FF:000214">
    <property type="entry name" value="Methylated-DNA--protein-cysteine methyltransferase"/>
    <property type="match status" value="1"/>
</dbReference>
<dbReference type="GO" id="GO:0032259">
    <property type="term" value="P:methylation"/>
    <property type="evidence" value="ECO:0007669"/>
    <property type="project" value="UniProtKB-KW"/>
</dbReference>
<evidence type="ECO:0000256" key="7">
    <source>
        <dbReference type="ARBA" id="ARBA00023204"/>
    </source>
</evidence>
<evidence type="ECO:0000256" key="4">
    <source>
        <dbReference type="ARBA" id="ARBA00022603"/>
    </source>
</evidence>
<evidence type="ECO:0000256" key="8">
    <source>
        <dbReference type="ARBA" id="ARBA00049348"/>
    </source>
</evidence>
<accession>A0A8T4LFQ4</accession>
<dbReference type="NCBIfam" id="TIGR00589">
    <property type="entry name" value="ogt"/>
    <property type="match status" value="1"/>
</dbReference>
<gene>
    <name evidence="10" type="ORF">J4203_05960</name>
</gene>
<dbReference type="SUPFAM" id="SSF46767">
    <property type="entry name" value="Methylated DNA-protein cysteine methyltransferase, C-terminal domain"/>
    <property type="match status" value="1"/>
</dbReference>
<dbReference type="Proteomes" id="UP000678237">
    <property type="component" value="Unassembled WGS sequence"/>
</dbReference>
<evidence type="ECO:0000256" key="3">
    <source>
        <dbReference type="ARBA" id="ARBA00011918"/>
    </source>
</evidence>
<evidence type="ECO:0000313" key="10">
    <source>
        <dbReference type="EMBL" id="MBS3063390.1"/>
    </source>
</evidence>
<dbReference type="EC" id="2.1.1.63" evidence="3"/>
<proteinExistence type="inferred from homology"/>
<reference evidence="10" key="1">
    <citation type="submission" date="2021-03" db="EMBL/GenBank/DDBJ databases">
        <authorList>
            <person name="Jaffe A."/>
        </authorList>
    </citation>
    <scope>NUCLEOTIDE SEQUENCE</scope>
    <source>
        <strain evidence="10">RIFCSPLOWO2_01_FULL_58_19</strain>
    </source>
</reference>
<evidence type="ECO:0000256" key="1">
    <source>
        <dbReference type="ARBA" id="ARBA00001286"/>
    </source>
</evidence>
<dbReference type="PANTHER" id="PTHR10815">
    <property type="entry name" value="METHYLATED-DNA--PROTEIN-CYSTEINE METHYLTRANSFERASE"/>
    <property type="match status" value="1"/>
</dbReference>
<dbReference type="AlphaFoldDB" id="A0A8T4LFQ4"/>
<protein>
    <recommendedName>
        <fullName evidence="3">methylated-DNA--[protein]-cysteine S-methyltransferase</fullName>
        <ecNumber evidence="3">2.1.1.63</ecNumber>
    </recommendedName>
</protein>
<dbReference type="Gene3D" id="1.10.10.10">
    <property type="entry name" value="Winged helix-like DNA-binding domain superfamily/Winged helix DNA-binding domain"/>
    <property type="match status" value="1"/>
</dbReference>
<keyword evidence="6" id="KW-0227">DNA damage</keyword>
<dbReference type="CDD" id="cd06445">
    <property type="entry name" value="ATase"/>
    <property type="match status" value="1"/>
</dbReference>
<reference evidence="10" key="2">
    <citation type="submission" date="2021-05" db="EMBL/GenBank/DDBJ databases">
        <title>Protein family content uncovers lineage relationships and bacterial pathway maintenance mechanisms in DPANN archaea.</title>
        <authorList>
            <person name="Castelle C.J."/>
            <person name="Meheust R."/>
            <person name="Jaffe A.L."/>
            <person name="Seitz K."/>
            <person name="Gong X."/>
            <person name="Baker B.J."/>
            <person name="Banfield J.F."/>
        </authorList>
    </citation>
    <scope>NUCLEOTIDE SEQUENCE</scope>
    <source>
        <strain evidence="10">RIFCSPLOWO2_01_FULL_58_19</strain>
    </source>
</reference>